<evidence type="ECO:0000313" key="3">
    <source>
        <dbReference type="Proteomes" id="UP000289664"/>
    </source>
</evidence>
<keyword evidence="1" id="KW-0732">Signal</keyword>
<protein>
    <submittedName>
        <fullName evidence="2">Erythritol/L-threitol-binding protein</fullName>
    </submittedName>
</protein>
<dbReference type="InterPro" id="IPR006059">
    <property type="entry name" value="SBP"/>
</dbReference>
<accession>A0A494WJF6</accession>
<sequence length="476" mass="52912">MKKRIVSVLLCTAMVASMLVGCGGKTVSNNAGESEDYEAGNAEDFDWKNYEGTTLNVMFNEHNYSKAVIEKIPEFEELTGIKVKYSSTPESNYFDKLNTSLSSRSGTPDVYMTGAYQVWEYAPAGYMEPLENYINDPAKTAPDYNFDDFIPAVVDGLKWDLVPGHKVGEGSQWALPMGWELNNLAYNKAVFEEKGMTVPTTTDELLETAKALKEFNGSGSYGIAVRGTREWATIHPGYMSLFSTWGGQDFAIEDGKLVCKLDSEEAIAMTDYWVNMIKEAGAPQWTNYTWYEASADLGAGKAAMLFDATSAGYFQNFEGASQESGNIAWSTIPLPEGKTADDMKANIWIWSLAMNADSKNKDAAWYFIQYFTSPEYMLYSGTEGASPDTPRTSVMESDEYRAIVGSADNYLESIAELTENASIQFTPQPYFFECTTKWAETLQDLVTSDKYSSTEEAMKTLKGELDKIVADLEIEE</sequence>
<reference evidence="2 3" key="1">
    <citation type="journal article" date="2019" name="Appl. Environ. Microbiol.">
        <title>Clostridium scindens ATCC 35704: integration of nutritional requirements, the complete genome sequence, and global transcriptional responses to bile acids.</title>
        <authorList>
            <person name="Devendran S."/>
            <person name="Shrestha R."/>
            <person name="Alves J.M.P."/>
            <person name="Wolf P.G."/>
            <person name="Ly L."/>
            <person name="Hernandez A.G."/>
            <person name="Mendez-Garcia C."/>
            <person name="Inboden A."/>
            <person name="Wiley J."/>
            <person name="Paul O."/>
            <person name="Allen A."/>
            <person name="Springer E."/>
            <person name="Wright C.L."/>
            <person name="Fields C.J."/>
            <person name="Daniel S.L."/>
            <person name="Ridlon J.M."/>
        </authorList>
    </citation>
    <scope>NUCLEOTIDE SEQUENCE [LARGE SCALE GENOMIC DNA]</scope>
    <source>
        <strain evidence="2 3">ATCC 35704</strain>
    </source>
</reference>
<dbReference type="SUPFAM" id="SSF53850">
    <property type="entry name" value="Periplasmic binding protein-like II"/>
    <property type="match status" value="1"/>
</dbReference>
<evidence type="ECO:0000256" key="1">
    <source>
        <dbReference type="SAM" id="SignalP"/>
    </source>
</evidence>
<dbReference type="Gene3D" id="3.40.190.10">
    <property type="entry name" value="Periplasmic binding protein-like II"/>
    <property type="match status" value="2"/>
</dbReference>
<keyword evidence="3" id="KW-1185">Reference proteome</keyword>
<dbReference type="PANTHER" id="PTHR43649">
    <property type="entry name" value="ARABINOSE-BINDING PROTEIN-RELATED"/>
    <property type="match status" value="1"/>
</dbReference>
<dbReference type="EMBL" id="CP036170">
    <property type="protein sequence ID" value="QBF73388.1"/>
    <property type="molecule type" value="Genomic_DNA"/>
</dbReference>
<dbReference type="CDD" id="cd13585">
    <property type="entry name" value="PBP2_TMBP_like"/>
    <property type="match status" value="1"/>
</dbReference>
<dbReference type="PROSITE" id="PS51257">
    <property type="entry name" value="PROKAR_LIPOPROTEIN"/>
    <property type="match status" value="1"/>
</dbReference>
<organism evidence="2 3">
    <name type="scientific">Clostridium scindens (strain ATCC 35704 / DSM 5676 / VPI 13733 / 19)</name>
    <dbReference type="NCBI Taxonomy" id="411468"/>
    <lineage>
        <taxon>Bacteria</taxon>
        <taxon>Bacillati</taxon>
        <taxon>Bacillota</taxon>
        <taxon>Clostridia</taxon>
        <taxon>Lachnospirales</taxon>
        <taxon>Lachnospiraceae</taxon>
    </lineage>
</organism>
<dbReference type="PANTHER" id="PTHR43649:SF12">
    <property type="entry name" value="DIACETYLCHITOBIOSE BINDING PROTEIN DASA"/>
    <property type="match status" value="1"/>
</dbReference>
<dbReference type="Pfam" id="PF01547">
    <property type="entry name" value="SBP_bac_1"/>
    <property type="match status" value="1"/>
</dbReference>
<dbReference type="RefSeq" id="WP_009249592.1">
    <property type="nucleotide sequence ID" value="NZ_CP036170.1"/>
</dbReference>
<gene>
    <name evidence="2" type="primary">eltP</name>
    <name evidence="2" type="ORF">HDCHBGLK_00762</name>
</gene>
<dbReference type="Proteomes" id="UP000289664">
    <property type="component" value="Chromosome"/>
</dbReference>
<feature type="chain" id="PRO_5038732323" evidence="1">
    <location>
        <begin position="23"/>
        <end position="476"/>
    </location>
</feature>
<evidence type="ECO:0000313" key="2">
    <source>
        <dbReference type="EMBL" id="QBF73388.1"/>
    </source>
</evidence>
<dbReference type="KEGG" id="csci:HDCHBGLK_00762"/>
<dbReference type="AlphaFoldDB" id="A0A494WJF6"/>
<dbReference type="InterPro" id="IPR050490">
    <property type="entry name" value="Bact_solute-bd_prot1"/>
</dbReference>
<dbReference type="GeneID" id="62694992"/>
<name>A0A494WJF6_CLOS5</name>
<proteinExistence type="predicted"/>
<feature type="signal peptide" evidence="1">
    <location>
        <begin position="1"/>
        <end position="22"/>
    </location>
</feature>